<dbReference type="InterPro" id="IPR001011">
    <property type="entry name" value="Acid_Pase_classA_bac"/>
</dbReference>
<dbReference type="Pfam" id="PF01569">
    <property type="entry name" value="PAP2"/>
    <property type="match status" value="1"/>
</dbReference>
<comment type="caution">
    <text evidence="2">The sequence shown here is derived from an EMBL/GenBank/DDBJ whole genome shotgun (WGS) entry which is preliminary data.</text>
</comment>
<dbReference type="InterPro" id="IPR036938">
    <property type="entry name" value="PAP2/HPO_sf"/>
</dbReference>
<feature type="domain" description="Phosphatidic acid phosphatase type 2/haloperoxidase" evidence="1">
    <location>
        <begin position="137"/>
        <end position="260"/>
    </location>
</feature>
<dbReference type="Proteomes" id="UP001275440">
    <property type="component" value="Unassembled WGS sequence"/>
</dbReference>
<proteinExistence type="predicted"/>
<protein>
    <submittedName>
        <fullName evidence="2">Phosphatase PAP2 family protein</fullName>
    </submittedName>
</protein>
<dbReference type="SUPFAM" id="SSF48317">
    <property type="entry name" value="Acid phosphatase/Vanadium-dependent haloperoxidase"/>
    <property type="match status" value="1"/>
</dbReference>
<name>A0ABU3WQ80_9NOCA</name>
<organism evidence="2 3">
    <name type="scientific">Rhodococcus zopfii</name>
    <dbReference type="NCBI Taxonomy" id="43772"/>
    <lineage>
        <taxon>Bacteria</taxon>
        <taxon>Bacillati</taxon>
        <taxon>Actinomycetota</taxon>
        <taxon>Actinomycetes</taxon>
        <taxon>Mycobacteriales</taxon>
        <taxon>Nocardiaceae</taxon>
        <taxon>Rhodococcus</taxon>
    </lineage>
</organism>
<evidence type="ECO:0000259" key="1">
    <source>
        <dbReference type="SMART" id="SM00014"/>
    </source>
</evidence>
<evidence type="ECO:0000313" key="2">
    <source>
        <dbReference type="EMBL" id="MDV2476143.1"/>
    </source>
</evidence>
<gene>
    <name evidence="2" type="ORF">F8M49_13760</name>
</gene>
<dbReference type="EMBL" id="WBMO01000001">
    <property type="protein sequence ID" value="MDV2476143.1"/>
    <property type="molecule type" value="Genomic_DNA"/>
</dbReference>
<reference evidence="2 3" key="1">
    <citation type="submission" date="2019-10" db="EMBL/GenBank/DDBJ databases">
        <title>Draft Genome Assembly of Rhodococcus zopfii DSM44189.</title>
        <authorList>
            <person name="Sutton J.M."/>
            <person name="Akob D.M."/>
            <person name="Bushman T.J."/>
        </authorList>
    </citation>
    <scope>NUCLEOTIDE SEQUENCE [LARGE SCALE GENOMIC DNA]</scope>
    <source>
        <strain evidence="2 3">DSM 44189</strain>
    </source>
</reference>
<keyword evidence="3" id="KW-1185">Reference proteome</keyword>
<dbReference type="SMART" id="SM00014">
    <property type="entry name" value="acidPPc"/>
    <property type="match status" value="1"/>
</dbReference>
<evidence type="ECO:0000313" key="3">
    <source>
        <dbReference type="Proteomes" id="UP001275440"/>
    </source>
</evidence>
<sequence length="386" mass="41142">MEYRRIAGVAATIVAVTVTVSVPVASADPAVPAVPVIEAFTLPELLGPYPSDIPARGTYIGVLDGFTEIRDTRPDLMQRNLDRGVEINNAAVPVEQQRALFDHNHDRLLSLSDGLGGGLGEVFRTALAEHRLPKVEALLAGDLARAGGILNSTLLEKGHWSNPRPFEVVPERIVAYRGDGVSGAADPFTEVYGTDSYPSGHAAQAYWKGILLAGMLPELAPQILTRASEIGHGRIVLGVHYPLDVMGGRIMGQAAAADRLGDPAFVRLIDEAGAELRTVLEAAAGMPLGAYIAADTPYRTAEAAGAEFRARLTYGFERIRPDITNDIPAEAAALLRAVAPNLTDEQRLDVLRQTAVPAGYPLDRTGPEGGWLRIDLVAAYESLGVH</sequence>
<accession>A0ABU3WQ80</accession>
<dbReference type="InterPro" id="IPR000326">
    <property type="entry name" value="PAP2/HPO"/>
</dbReference>
<dbReference type="Gene3D" id="1.20.144.10">
    <property type="entry name" value="Phosphatidic acid phosphatase type 2/haloperoxidase"/>
    <property type="match status" value="1"/>
</dbReference>
<dbReference type="CDD" id="cd03397">
    <property type="entry name" value="PAP2_acid_phosphatase"/>
    <property type="match status" value="1"/>
</dbReference>